<accession>A0ABU3Q8A6</accession>
<reference evidence="1 2" key="1">
    <citation type="submission" date="2023-05" db="EMBL/GenBank/DDBJ databases">
        <authorList>
            <person name="Guo Y."/>
        </authorList>
    </citation>
    <scope>NUCLEOTIDE SEQUENCE [LARGE SCALE GENOMIC DNA]</scope>
    <source>
        <strain evidence="1 2">GR2756</strain>
    </source>
</reference>
<dbReference type="InterPro" id="IPR022061">
    <property type="entry name" value="DUF3617"/>
</dbReference>
<sequence>MRATIIMAFAAVAACSGGTEEKAAEPVAPAASIDAGLWEVTHEIGAITATDHAPATAIKAKTGDKASSQVCVGEANRTKPDPALFAGEGYECSYRDSYIRNGRLNASLTCTSEDLKGEIMMVIDGKYGADSFDGSVSSTSYLPGDGDYRMTSKIAGRHVGACPAEPAGNDAAPDATEGE</sequence>
<name>A0ABU3Q8A6_9SPHN</name>
<dbReference type="PROSITE" id="PS51257">
    <property type="entry name" value="PROKAR_LIPOPROTEIN"/>
    <property type="match status" value="1"/>
</dbReference>
<keyword evidence="2" id="KW-1185">Reference proteome</keyword>
<evidence type="ECO:0000313" key="2">
    <source>
        <dbReference type="Proteomes" id="UP001259572"/>
    </source>
</evidence>
<dbReference type="Pfam" id="PF12276">
    <property type="entry name" value="DUF3617"/>
    <property type="match status" value="1"/>
</dbReference>
<evidence type="ECO:0000313" key="1">
    <source>
        <dbReference type="EMBL" id="MDT9599203.1"/>
    </source>
</evidence>
<protein>
    <submittedName>
        <fullName evidence="1">DUF3617 domain-containing protein</fullName>
    </submittedName>
</protein>
<gene>
    <name evidence="1" type="ORF">RQX22_09600</name>
</gene>
<dbReference type="Proteomes" id="UP001259572">
    <property type="component" value="Unassembled WGS sequence"/>
</dbReference>
<comment type="caution">
    <text evidence="1">The sequence shown here is derived from an EMBL/GenBank/DDBJ whole genome shotgun (WGS) entry which is preliminary data.</text>
</comment>
<dbReference type="EMBL" id="JAVUPU010000004">
    <property type="protein sequence ID" value="MDT9599203.1"/>
    <property type="molecule type" value="Genomic_DNA"/>
</dbReference>
<organism evidence="1 2">
    <name type="scientific">Sphingosinicella rhizophila</name>
    <dbReference type="NCBI Taxonomy" id="3050082"/>
    <lineage>
        <taxon>Bacteria</taxon>
        <taxon>Pseudomonadati</taxon>
        <taxon>Pseudomonadota</taxon>
        <taxon>Alphaproteobacteria</taxon>
        <taxon>Sphingomonadales</taxon>
        <taxon>Sphingosinicellaceae</taxon>
        <taxon>Sphingosinicella</taxon>
    </lineage>
</organism>
<proteinExistence type="predicted"/>
<dbReference type="RefSeq" id="WP_315725912.1">
    <property type="nucleotide sequence ID" value="NZ_JAVUPU010000004.1"/>
</dbReference>